<gene>
    <name evidence="1" type="ORF">TRIADDRAFT_59616</name>
</gene>
<name>B3S5H4_TRIAD</name>
<dbReference type="InParanoid" id="B3S5H4"/>
<evidence type="ECO:0000313" key="1">
    <source>
        <dbReference type="EMBL" id="EDV21915.1"/>
    </source>
</evidence>
<accession>B3S5H4</accession>
<dbReference type="GeneID" id="6756889"/>
<dbReference type="PhylomeDB" id="B3S5H4"/>
<sequence>MEDDSEVQSIRNLTIDNLTRFDENPSENNYDEYEAILGNKNNVYRKTLSLLRQCKTEDVASKFEIVIRQHKGSLDYWDVDGGFAAMALLGEAFTQTLANYFIARVDSNPCRRFRKAFSAIDTLYDQLHRLVTAGREIEAMNACLSVIPYFIKHFNTIEDDDQLCKQVRKLLRRAQNNIFQNFFQLKTKVSDMHRLHSKDLLSILLSRNELINEFGATILQALFWIASELEIVITIEKSNERFFLKALTFNSSWEILKDDNNAIASIFDILQNFLLEKLSKESSNKQKVLGDKEKWQFLGDSHEEKIEDFTFRLLRDVQEGHARFELIKEFLSDGEKTAKLYKILHRHKLITEEIANQLLIHCELYITEDRKLDRWPADGGIQAVAYVGKFFNERFSNFLVTRANMWFSIYMNEQRSNLLLAIKALQMIEKTLHDSSDIDDSHQTALESLRKCREELPYFESVTKEILEYIRPF</sequence>
<keyword evidence="2" id="KW-1185">Reference proteome</keyword>
<protein>
    <submittedName>
        <fullName evidence="1">Uncharacterized protein</fullName>
    </submittedName>
</protein>
<proteinExistence type="predicted"/>
<dbReference type="Proteomes" id="UP000009022">
    <property type="component" value="Unassembled WGS sequence"/>
</dbReference>
<dbReference type="KEGG" id="tad:TRIADDRAFT_59616"/>
<reference evidence="1 2" key="1">
    <citation type="journal article" date="2008" name="Nature">
        <title>The Trichoplax genome and the nature of placozoans.</title>
        <authorList>
            <person name="Srivastava M."/>
            <person name="Begovic E."/>
            <person name="Chapman J."/>
            <person name="Putnam N.H."/>
            <person name="Hellsten U."/>
            <person name="Kawashima T."/>
            <person name="Kuo A."/>
            <person name="Mitros T."/>
            <person name="Salamov A."/>
            <person name="Carpenter M.L."/>
            <person name="Signorovitch A.Y."/>
            <person name="Moreno M.A."/>
            <person name="Kamm K."/>
            <person name="Grimwood J."/>
            <person name="Schmutz J."/>
            <person name="Shapiro H."/>
            <person name="Grigoriev I.V."/>
            <person name="Buss L.W."/>
            <person name="Schierwater B."/>
            <person name="Dellaporta S.L."/>
            <person name="Rokhsar D.S."/>
        </authorList>
    </citation>
    <scope>NUCLEOTIDE SEQUENCE [LARGE SCALE GENOMIC DNA]</scope>
    <source>
        <strain evidence="1 2">Grell-BS-1999</strain>
    </source>
</reference>
<dbReference type="AlphaFoldDB" id="B3S5H4"/>
<dbReference type="EMBL" id="DS985251">
    <property type="protein sequence ID" value="EDV21915.1"/>
    <property type="molecule type" value="Genomic_DNA"/>
</dbReference>
<dbReference type="CTD" id="6756889"/>
<organism evidence="1 2">
    <name type="scientific">Trichoplax adhaerens</name>
    <name type="common">Trichoplax reptans</name>
    <dbReference type="NCBI Taxonomy" id="10228"/>
    <lineage>
        <taxon>Eukaryota</taxon>
        <taxon>Metazoa</taxon>
        <taxon>Placozoa</taxon>
        <taxon>Uniplacotomia</taxon>
        <taxon>Trichoplacea</taxon>
        <taxon>Trichoplacidae</taxon>
        <taxon>Trichoplax</taxon>
    </lineage>
</organism>
<dbReference type="HOGENOM" id="CLU_577887_0_0_1"/>
<dbReference type="RefSeq" id="XP_002115552.1">
    <property type="nucleotide sequence ID" value="XM_002115516.1"/>
</dbReference>
<evidence type="ECO:0000313" key="2">
    <source>
        <dbReference type="Proteomes" id="UP000009022"/>
    </source>
</evidence>